<feature type="region of interest" description="Disordered" evidence="6">
    <location>
        <begin position="39"/>
        <end position="93"/>
    </location>
</feature>
<dbReference type="GO" id="GO:0005829">
    <property type="term" value="C:cytosol"/>
    <property type="evidence" value="ECO:0007669"/>
    <property type="project" value="TreeGrafter"/>
</dbReference>
<dbReference type="PROSITE" id="PS00108">
    <property type="entry name" value="PROTEIN_KINASE_ST"/>
    <property type="match status" value="1"/>
</dbReference>
<dbReference type="PROSITE" id="PS50011">
    <property type="entry name" value="PROTEIN_KINASE_DOM"/>
    <property type="match status" value="1"/>
</dbReference>
<evidence type="ECO:0000256" key="2">
    <source>
        <dbReference type="ARBA" id="ARBA00022679"/>
    </source>
</evidence>
<evidence type="ECO:0000256" key="4">
    <source>
        <dbReference type="ARBA" id="ARBA00022777"/>
    </source>
</evidence>
<feature type="region of interest" description="Disordered" evidence="6">
    <location>
        <begin position="1"/>
        <end position="22"/>
    </location>
</feature>
<proteinExistence type="predicted"/>
<dbReference type="EMBL" id="UZAM01000060">
    <property type="protein sequence ID" value="VDO79040.1"/>
    <property type="molecule type" value="Genomic_DNA"/>
</dbReference>
<dbReference type="SUPFAM" id="SSF56112">
    <property type="entry name" value="Protein kinase-like (PK-like)"/>
    <property type="match status" value="1"/>
</dbReference>
<reference evidence="8 9" key="2">
    <citation type="submission" date="2018-11" db="EMBL/GenBank/DDBJ databases">
        <authorList>
            <consortium name="Pathogen Informatics"/>
        </authorList>
    </citation>
    <scope>NUCLEOTIDE SEQUENCE [LARGE SCALE GENOMIC DNA]</scope>
</reference>
<dbReference type="InterPro" id="IPR000719">
    <property type="entry name" value="Prot_kinase_dom"/>
</dbReference>
<keyword evidence="2" id="KW-0808">Transferase</keyword>
<dbReference type="SMART" id="SM00220">
    <property type="entry name" value="S_TKc"/>
    <property type="match status" value="1"/>
</dbReference>
<evidence type="ECO:0000313" key="8">
    <source>
        <dbReference type="EMBL" id="VDO79040.1"/>
    </source>
</evidence>
<evidence type="ECO:0000313" key="9">
    <source>
        <dbReference type="Proteomes" id="UP000270296"/>
    </source>
</evidence>
<dbReference type="PANTHER" id="PTHR24353:SF37">
    <property type="entry name" value="CAMP-DEPENDENT PROTEIN KINASE CATALYTIC SUBUNIT PRKX"/>
    <property type="match status" value="1"/>
</dbReference>
<protein>
    <submittedName>
        <fullName evidence="10">Protein kinase domain-containing protein</fullName>
    </submittedName>
</protein>
<dbReference type="AlphaFoldDB" id="A0A183I8W0"/>
<dbReference type="Pfam" id="PF00069">
    <property type="entry name" value="Pkinase"/>
    <property type="match status" value="1"/>
</dbReference>
<dbReference type="Proteomes" id="UP000270296">
    <property type="component" value="Unassembled WGS sequence"/>
</dbReference>
<keyword evidence="1" id="KW-0723">Serine/threonine-protein kinase</keyword>
<name>A0A183I8W0_9BILA</name>
<dbReference type="GO" id="GO:0004691">
    <property type="term" value="F:cAMP-dependent protein kinase activity"/>
    <property type="evidence" value="ECO:0007669"/>
    <property type="project" value="TreeGrafter"/>
</dbReference>
<gene>
    <name evidence="8" type="ORF">SBAD_LOCUS53</name>
</gene>
<evidence type="ECO:0000256" key="5">
    <source>
        <dbReference type="ARBA" id="ARBA00022840"/>
    </source>
</evidence>
<dbReference type="InterPro" id="IPR008271">
    <property type="entry name" value="Ser/Thr_kinase_AS"/>
</dbReference>
<dbReference type="OrthoDB" id="63267at2759"/>
<keyword evidence="3" id="KW-0547">Nucleotide-binding</keyword>
<dbReference type="GO" id="GO:0005524">
    <property type="term" value="F:ATP binding"/>
    <property type="evidence" value="ECO:0007669"/>
    <property type="project" value="UniProtKB-KW"/>
</dbReference>
<evidence type="ECO:0000259" key="7">
    <source>
        <dbReference type="PROSITE" id="PS50011"/>
    </source>
</evidence>
<dbReference type="WBParaSite" id="SBAD_0000006101-mRNA-1">
    <property type="protein sequence ID" value="SBAD_0000006101-mRNA-1"/>
    <property type="gene ID" value="SBAD_0000006101"/>
</dbReference>
<dbReference type="Gene3D" id="1.10.510.10">
    <property type="entry name" value="Transferase(Phosphotransferase) domain 1"/>
    <property type="match status" value="1"/>
</dbReference>
<feature type="domain" description="Protein kinase" evidence="7">
    <location>
        <begin position="134"/>
        <end position="286"/>
    </location>
</feature>
<dbReference type="PANTHER" id="PTHR24353">
    <property type="entry name" value="CYCLIC NUCLEOTIDE-DEPENDENT PROTEIN KINASE"/>
    <property type="match status" value="1"/>
</dbReference>
<feature type="compositionally biased region" description="Basic and acidic residues" evidence="6">
    <location>
        <begin position="70"/>
        <end position="85"/>
    </location>
</feature>
<evidence type="ECO:0000256" key="1">
    <source>
        <dbReference type="ARBA" id="ARBA00022527"/>
    </source>
</evidence>
<keyword evidence="4" id="KW-0418">Kinase</keyword>
<organism evidence="10">
    <name type="scientific">Soboliphyme baturini</name>
    <dbReference type="NCBI Taxonomy" id="241478"/>
    <lineage>
        <taxon>Eukaryota</taxon>
        <taxon>Metazoa</taxon>
        <taxon>Ecdysozoa</taxon>
        <taxon>Nematoda</taxon>
        <taxon>Enoplea</taxon>
        <taxon>Dorylaimia</taxon>
        <taxon>Dioctophymatida</taxon>
        <taxon>Dioctophymatoidea</taxon>
        <taxon>Soboliphymatidae</taxon>
        <taxon>Soboliphyme</taxon>
    </lineage>
</organism>
<evidence type="ECO:0000256" key="6">
    <source>
        <dbReference type="SAM" id="MobiDB-lite"/>
    </source>
</evidence>
<sequence length="286" mass="32043">MKTCSSLSFADADTDRGSDDSNSVSIVIKLPQKQVRRLLGSDLSDGSGGSECVSARSTEHNSADSTSAYNKDEHDENDQHQDRDQSVSVCVSRKASNRQQNRIIDATGIKDKCDIICTIGRALQHKQLLGHLPRCTVAVSGTGSFGRVYLVREKQSDQYCALKVMSIREMFRLKQVEHVFCEKEVLLSITHPFVVNLCWNFADRKCLYMLFEYAAGGELFSHIKCAGCFSNATAQFYAAEIVLVIDYLHSRNIAHRDIKPENILLDRRGHIKLTDFGFAKVINNEE</sequence>
<evidence type="ECO:0000256" key="3">
    <source>
        <dbReference type="ARBA" id="ARBA00022741"/>
    </source>
</evidence>
<keyword evidence="9" id="KW-1185">Reference proteome</keyword>
<accession>A0A183I8W0</accession>
<keyword evidence="5" id="KW-0067">ATP-binding</keyword>
<dbReference type="GO" id="GO:0005952">
    <property type="term" value="C:cAMP-dependent protein kinase complex"/>
    <property type="evidence" value="ECO:0007669"/>
    <property type="project" value="TreeGrafter"/>
</dbReference>
<reference evidence="10" key="1">
    <citation type="submission" date="2016-06" db="UniProtKB">
        <authorList>
            <consortium name="WormBaseParasite"/>
        </authorList>
    </citation>
    <scope>IDENTIFICATION</scope>
</reference>
<dbReference type="Gene3D" id="3.30.200.20">
    <property type="entry name" value="Phosphorylase Kinase, domain 1"/>
    <property type="match status" value="1"/>
</dbReference>
<dbReference type="InterPro" id="IPR011009">
    <property type="entry name" value="Kinase-like_dom_sf"/>
</dbReference>
<evidence type="ECO:0000313" key="10">
    <source>
        <dbReference type="WBParaSite" id="SBAD_0000006101-mRNA-1"/>
    </source>
</evidence>